<protein>
    <submittedName>
        <fullName evidence="2">13921_t:CDS:1</fullName>
    </submittedName>
</protein>
<evidence type="ECO:0000256" key="1">
    <source>
        <dbReference type="SAM" id="MobiDB-lite"/>
    </source>
</evidence>
<accession>A0ABN7X0G7</accession>
<reference evidence="2 3" key="1">
    <citation type="submission" date="2021-06" db="EMBL/GenBank/DDBJ databases">
        <authorList>
            <person name="Kallberg Y."/>
            <person name="Tangrot J."/>
            <person name="Rosling A."/>
        </authorList>
    </citation>
    <scope>NUCLEOTIDE SEQUENCE [LARGE SCALE GENOMIC DNA]</scope>
    <source>
        <strain evidence="2 3">120-4 pot B 10/14</strain>
    </source>
</reference>
<evidence type="ECO:0000313" key="3">
    <source>
        <dbReference type="Proteomes" id="UP000789901"/>
    </source>
</evidence>
<comment type="caution">
    <text evidence="2">The sequence shown here is derived from an EMBL/GenBank/DDBJ whole genome shotgun (WGS) entry which is preliminary data.</text>
</comment>
<feature type="region of interest" description="Disordered" evidence="1">
    <location>
        <begin position="90"/>
        <end position="113"/>
    </location>
</feature>
<sequence length="113" mass="13441">IEKEYTELVIKKEEHVRHNETRKIQARLEMIRGVISIERVRKVINLTAKKKEAINIIQDLVNLAQSRFIEHIWKFRCELMAEWKVKEGIAKDNKQKPQTAKEILDPKSPKKQK</sequence>
<feature type="compositionally biased region" description="Basic and acidic residues" evidence="1">
    <location>
        <begin position="102"/>
        <end position="113"/>
    </location>
</feature>
<name>A0ABN7X0G7_GIGMA</name>
<feature type="non-terminal residue" evidence="2">
    <location>
        <position position="113"/>
    </location>
</feature>
<proteinExistence type="predicted"/>
<feature type="non-terminal residue" evidence="2">
    <location>
        <position position="1"/>
    </location>
</feature>
<evidence type="ECO:0000313" key="2">
    <source>
        <dbReference type="EMBL" id="CAG8845058.1"/>
    </source>
</evidence>
<dbReference type="EMBL" id="CAJVQB010078064">
    <property type="protein sequence ID" value="CAG8845058.1"/>
    <property type="molecule type" value="Genomic_DNA"/>
</dbReference>
<gene>
    <name evidence="2" type="ORF">GMARGA_LOCUS37435</name>
</gene>
<dbReference type="Proteomes" id="UP000789901">
    <property type="component" value="Unassembled WGS sequence"/>
</dbReference>
<keyword evidence="3" id="KW-1185">Reference proteome</keyword>
<organism evidence="2 3">
    <name type="scientific">Gigaspora margarita</name>
    <dbReference type="NCBI Taxonomy" id="4874"/>
    <lineage>
        <taxon>Eukaryota</taxon>
        <taxon>Fungi</taxon>
        <taxon>Fungi incertae sedis</taxon>
        <taxon>Mucoromycota</taxon>
        <taxon>Glomeromycotina</taxon>
        <taxon>Glomeromycetes</taxon>
        <taxon>Diversisporales</taxon>
        <taxon>Gigasporaceae</taxon>
        <taxon>Gigaspora</taxon>
    </lineage>
</organism>